<feature type="compositionally biased region" description="Low complexity" evidence="1">
    <location>
        <begin position="533"/>
        <end position="543"/>
    </location>
</feature>
<feature type="compositionally biased region" description="Polar residues" evidence="1">
    <location>
        <begin position="202"/>
        <end position="216"/>
    </location>
</feature>
<protein>
    <submittedName>
        <fullName evidence="2">Uncharacterized protein</fullName>
    </submittedName>
</protein>
<evidence type="ECO:0000313" key="2">
    <source>
        <dbReference type="EMBL" id="CAB9519694.1"/>
    </source>
</evidence>
<feature type="compositionally biased region" description="Basic residues" evidence="1">
    <location>
        <begin position="855"/>
        <end position="865"/>
    </location>
</feature>
<feature type="compositionally biased region" description="Basic and acidic residues" evidence="1">
    <location>
        <begin position="160"/>
        <end position="169"/>
    </location>
</feature>
<evidence type="ECO:0000256" key="1">
    <source>
        <dbReference type="SAM" id="MobiDB-lite"/>
    </source>
</evidence>
<feature type="compositionally biased region" description="Polar residues" evidence="1">
    <location>
        <begin position="820"/>
        <end position="852"/>
    </location>
</feature>
<comment type="caution">
    <text evidence="2">The sequence shown here is derived from an EMBL/GenBank/DDBJ whole genome shotgun (WGS) entry which is preliminary data.</text>
</comment>
<accession>A0A9N8EJ39</accession>
<feature type="compositionally biased region" description="Polar residues" evidence="1">
    <location>
        <begin position="683"/>
        <end position="711"/>
    </location>
</feature>
<feature type="region of interest" description="Disordered" evidence="1">
    <location>
        <begin position="1"/>
        <end position="244"/>
    </location>
</feature>
<feature type="compositionally biased region" description="Polar residues" evidence="1">
    <location>
        <begin position="869"/>
        <end position="878"/>
    </location>
</feature>
<feature type="compositionally biased region" description="Low complexity" evidence="1">
    <location>
        <begin position="629"/>
        <end position="641"/>
    </location>
</feature>
<reference evidence="2" key="1">
    <citation type="submission" date="2020-06" db="EMBL/GenBank/DDBJ databases">
        <authorList>
            <consortium name="Plant Systems Biology data submission"/>
        </authorList>
    </citation>
    <scope>NUCLEOTIDE SEQUENCE</scope>
    <source>
        <strain evidence="2">D6</strain>
    </source>
</reference>
<feature type="compositionally biased region" description="Polar residues" evidence="1">
    <location>
        <begin position="751"/>
        <end position="782"/>
    </location>
</feature>
<feature type="compositionally biased region" description="Polar residues" evidence="1">
    <location>
        <begin position="568"/>
        <end position="579"/>
    </location>
</feature>
<dbReference type="EMBL" id="CAICTM010001035">
    <property type="protein sequence ID" value="CAB9519694.1"/>
    <property type="molecule type" value="Genomic_DNA"/>
</dbReference>
<feature type="region of interest" description="Disordered" evidence="1">
    <location>
        <begin position="457"/>
        <end position="905"/>
    </location>
</feature>
<gene>
    <name evidence="2" type="ORF">SEMRO_1037_G234210.1</name>
</gene>
<feature type="compositionally biased region" description="Low complexity" evidence="1">
    <location>
        <begin position="650"/>
        <end position="663"/>
    </location>
</feature>
<feature type="compositionally biased region" description="Low complexity" evidence="1">
    <location>
        <begin position="806"/>
        <end position="819"/>
    </location>
</feature>
<feature type="compositionally biased region" description="Polar residues" evidence="1">
    <location>
        <begin position="92"/>
        <end position="121"/>
    </location>
</feature>
<proteinExistence type="predicted"/>
<feature type="compositionally biased region" description="Polar residues" evidence="1">
    <location>
        <begin position="602"/>
        <end position="612"/>
    </location>
</feature>
<organism evidence="2 3">
    <name type="scientific">Seminavis robusta</name>
    <dbReference type="NCBI Taxonomy" id="568900"/>
    <lineage>
        <taxon>Eukaryota</taxon>
        <taxon>Sar</taxon>
        <taxon>Stramenopiles</taxon>
        <taxon>Ochrophyta</taxon>
        <taxon>Bacillariophyta</taxon>
        <taxon>Bacillariophyceae</taxon>
        <taxon>Bacillariophycidae</taxon>
        <taxon>Naviculales</taxon>
        <taxon>Naviculaceae</taxon>
        <taxon>Seminavis</taxon>
    </lineage>
</organism>
<feature type="compositionally biased region" description="Polar residues" evidence="1">
    <location>
        <begin position="422"/>
        <end position="434"/>
    </location>
</feature>
<evidence type="ECO:0000313" key="3">
    <source>
        <dbReference type="Proteomes" id="UP001153069"/>
    </source>
</evidence>
<feature type="region of interest" description="Disordered" evidence="1">
    <location>
        <begin position="285"/>
        <end position="434"/>
    </location>
</feature>
<sequence length="1433" mass="155237">MDPQGQPSSNSSSVFRMVSNFVSSSRDGSGDNHGGMSFQRVGSNDSEDSNDSISPTPASPPPVNMPLFNSVIEKSNPPFAAVITQPSPPSQPGTETKAPNETSHLLSQTEAETTFLSNQPLVHQPSEPEHKIPLSHMTEALRQNTTPSRRSKRARTPSAKKKESIESERCFVSSRRKQSAKPKYTDTHRVIATKERSEDDSSGVSQNTSTKTTNTIGHADAKRTIESGFKPKKRQAPSPIQTPSPCVELLNVELLATPTHSALRRLREENESSDDLIWKSSAAATPTTYFGDSPLNGATPPPRRNARVRTPFAKGRLSTTNDDDDDDPEPSPWVAVQSATIVGPEVFSIEGRKPEATSNLQGLSDESRMKPNDASVKAGASELSAHQSERKPGATTTSRRRKSFVEPGSLRRSSRRASMSSTYASPSPALFQQSPHLKLDAASCNMDIGLRADSFRGMSPIAASNQFSKPPKPPSDPEKSQRKRRGSRRATLAVVVGDVRQSPALSVDLDMIEKQKMAHNRSGGVRPIATKESSSGSLNTSSSRLAHDEKQSKSSSTGRPTAKAGASPSDSVQSSSNLTKESRKRRNTRRATLSVLVPGQSPCASTGSTITTIDPEEEKPAKRSRTARRQSLSSSSSARSTSSREKATTQEYSSVSQGQSSTSCIAFDDTDDEKPKKRRKSGRVSTSSLPIKASSESPRTTASDDQITPSETAAKKNALSLSSAPAKSRNTTESKPSRRLSTFKLPPLPSATLSSANRKSRRTSLATGSQVVFESADSSPSTQRDKLVQKETAIATRRSPRRRLSRLSSGASLVAALDAQRSQDSSSNDTNGSASGSQVLNPIDMNKSSKTLTPSKRRRSPRKQRPTSNTISSSNTKASYGMGSRVNRPSSSKKRLLGSAEKPRTGMYGSAKRLEKDLQTATIIPAKTISTKASRMFANTNIAREACVSARIFACFDLSQSNVSVAIADIPARQAQSEMVAPLMQLLSCLVRLEMATLGEADGKSSHSRNVHFSGFDCSSVKPPVDSLTGSHEHQDECIVLLVLVSMKIQSIADGRLVEGEKLYDHSTIDVSICSLIRFLNQMLADANLKKECAMSIDATYPPERLNKALVFYKSEFECILKRLTASSSEPSLASKTFLERRLAEIAGQSIRFHLRKLFNPPPLPLTKQTSDNAANDNSLVGANEASASKRFSRVFELVEMTLPNSARDSAVADGSVSSLFSLALSVIFEFFGKAAFLSAKSDADTIPFLSSFCTSPVSQRGLGNPKNPVKYMSSEDLKELIGEVGEVFDFLAVFNACKFLVDLIHVPGVAQEVEQMGGWKPIEKHAKALSDLNLSTVCLEDSHFSAIAHSGNMKHFFAKVENWLSHMEPKVALAEISIKQLAKRYKTRATSPKQRIAIYRKFPHVKVIAEAIEEGRARANAFPLVKEVASSL</sequence>
<feature type="compositionally biased region" description="Basic and acidic residues" evidence="1">
    <location>
        <begin position="183"/>
        <end position="199"/>
    </location>
</feature>
<feature type="compositionally biased region" description="Basic residues" evidence="1">
    <location>
        <begin position="149"/>
        <end position="159"/>
    </location>
</feature>
<dbReference type="Proteomes" id="UP001153069">
    <property type="component" value="Unassembled WGS sequence"/>
</dbReference>
<feature type="compositionally biased region" description="Low complexity" evidence="1">
    <location>
        <begin position="715"/>
        <end position="728"/>
    </location>
</feature>
<name>A0A9N8EJ39_9STRA</name>
<keyword evidence="3" id="KW-1185">Reference proteome</keyword>
<feature type="compositionally biased region" description="Low complexity" evidence="1">
    <location>
        <begin position="8"/>
        <end position="26"/>
    </location>
</feature>